<proteinExistence type="predicted"/>
<accession>A0A443IUH1</accession>
<evidence type="ECO:0000256" key="2">
    <source>
        <dbReference type="ARBA" id="ARBA00022840"/>
    </source>
</evidence>
<evidence type="ECO:0000313" key="5">
    <source>
        <dbReference type="Proteomes" id="UP000285710"/>
    </source>
</evidence>
<dbReference type="PANTHER" id="PTHR43384">
    <property type="entry name" value="SEPTUM SITE-DETERMINING PROTEIN MIND HOMOLOG, CHLOROPLASTIC-RELATED"/>
    <property type="match status" value="1"/>
</dbReference>
<keyword evidence="1" id="KW-0547">Nucleotide-binding</keyword>
<dbReference type="AlphaFoldDB" id="A0A443IUH1"/>
<dbReference type="Gene3D" id="3.40.50.300">
    <property type="entry name" value="P-loop containing nucleotide triphosphate hydrolases"/>
    <property type="match status" value="1"/>
</dbReference>
<dbReference type="InterPro" id="IPR027417">
    <property type="entry name" value="P-loop_NTPase"/>
</dbReference>
<reference evidence="4 5" key="1">
    <citation type="submission" date="2019-01" db="EMBL/GenBank/DDBJ databases">
        <title>Sinorhodobacter populi sp. nov. isolated from the symptomatic bark tissue of Populus euramericana canker.</title>
        <authorList>
            <person name="Xu G."/>
        </authorList>
    </citation>
    <scope>NUCLEOTIDE SEQUENCE [LARGE SCALE GENOMIC DNA]</scope>
    <source>
        <strain evidence="4 5">2D-5</strain>
    </source>
</reference>
<dbReference type="GO" id="GO:0005829">
    <property type="term" value="C:cytosol"/>
    <property type="evidence" value="ECO:0007669"/>
    <property type="project" value="TreeGrafter"/>
</dbReference>
<dbReference type="Proteomes" id="UP000285710">
    <property type="component" value="Unassembled WGS sequence"/>
</dbReference>
<evidence type="ECO:0000313" key="4">
    <source>
        <dbReference type="EMBL" id="RWR11722.1"/>
    </source>
</evidence>
<dbReference type="GO" id="GO:0005524">
    <property type="term" value="F:ATP binding"/>
    <property type="evidence" value="ECO:0007669"/>
    <property type="project" value="UniProtKB-KW"/>
</dbReference>
<keyword evidence="2" id="KW-0067">ATP-binding</keyword>
<sequence length="431" mass="47194">MTAETGRILACTVSHDLMDFALLVEDMETELGENWGHLRVADALAYLRQPEAETLEFIALTLDATDEDEDRLADTTGIISVAKARGVHVLLIAEDVRPAILHRLLRAGADDFLPYPPPENALHDAIARLRAPRPEAPLAPPLLADLAAPGDTIPHAPQPRFGTAPQRDAAILAVQGLAGGVGATTLAVNLAWELANPATSRKDMLQQPPRVCLLDLDLQFGAVSTYLDLPRREAVFELLSDTANMDAESFGAALQICNERLHVLTSPPDLLPLDFITSEDVGRLIDMARSRFDFVLIDMPKAVPGWSEAVLNRAHIHFAVLELELRSAQNTQTLLRALRAENLPVERFRFVLNRAPGLTELTGRSRVKRLAESLGISIDILLPDCGHPVTVSNDQALPLARTMPRAALRREIRKLAASLVDQERARVPLQQ</sequence>
<dbReference type="RefSeq" id="WP_128269782.1">
    <property type="nucleotide sequence ID" value="NZ_SAUW01000010.1"/>
</dbReference>
<dbReference type="InterPro" id="IPR025669">
    <property type="entry name" value="AAA_dom"/>
</dbReference>
<feature type="domain" description="AAA" evidence="3">
    <location>
        <begin position="171"/>
        <end position="337"/>
    </location>
</feature>
<protein>
    <submittedName>
        <fullName evidence="4">Pilus assembly protein CpaE</fullName>
    </submittedName>
</protein>
<dbReference type="PANTHER" id="PTHR43384:SF6">
    <property type="entry name" value="SEPTUM SITE-DETERMINING PROTEIN MIND HOMOLOG, CHLOROPLASTIC"/>
    <property type="match status" value="1"/>
</dbReference>
<gene>
    <name evidence="4" type="ORF">D2T33_10795</name>
</gene>
<name>A0A443IUH1_9RHOB</name>
<dbReference type="GO" id="GO:0009898">
    <property type="term" value="C:cytoplasmic side of plasma membrane"/>
    <property type="evidence" value="ECO:0007669"/>
    <property type="project" value="TreeGrafter"/>
</dbReference>
<dbReference type="GO" id="GO:0051782">
    <property type="term" value="P:negative regulation of cell division"/>
    <property type="evidence" value="ECO:0007669"/>
    <property type="project" value="TreeGrafter"/>
</dbReference>
<comment type="caution">
    <text evidence="4">The sequence shown here is derived from an EMBL/GenBank/DDBJ whole genome shotgun (WGS) entry which is preliminary data.</text>
</comment>
<dbReference type="GO" id="GO:0016887">
    <property type="term" value="F:ATP hydrolysis activity"/>
    <property type="evidence" value="ECO:0007669"/>
    <property type="project" value="TreeGrafter"/>
</dbReference>
<dbReference type="Pfam" id="PF13614">
    <property type="entry name" value="AAA_31"/>
    <property type="match status" value="1"/>
</dbReference>
<organism evidence="4 5">
    <name type="scientific">Paenirhodobacter populi</name>
    <dbReference type="NCBI Taxonomy" id="2306993"/>
    <lineage>
        <taxon>Bacteria</taxon>
        <taxon>Pseudomonadati</taxon>
        <taxon>Pseudomonadota</taxon>
        <taxon>Alphaproteobacteria</taxon>
        <taxon>Rhodobacterales</taxon>
        <taxon>Rhodobacter group</taxon>
        <taxon>Paenirhodobacter</taxon>
    </lineage>
</organism>
<dbReference type="EMBL" id="SAUW01000010">
    <property type="protein sequence ID" value="RWR11722.1"/>
    <property type="molecule type" value="Genomic_DNA"/>
</dbReference>
<evidence type="ECO:0000259" key="3">
    <source>
        <dbReference type="Pfam" id="PF13614"/>
    </source>
</evidence>
<reference evidence="4 5" key="2">
    <citation type="submission" date="2019-01" db="EMBL/GenBank/DDBJ databases">
        <authorList>
            <person name="Li Y."/>
        </authorList>
    </citation>
    <scope>NUCLEOTIDE SEQUENCE [LARGE SCALE GENOMIC DNA]</scope>
    <source>
        <strain evidence="4 5">2D-5</strain>
    </source>
</reference>
<evidence type="ECO:0000256" key="1">
    <source>
        <dbReference type="ARBA" id="ARBA00022741"/>
    </source>
</evidence>
<dbReference type="SUPFAM" id="SSF52540">
    <property type="entry name" value="P-loop containing nucleoside triphosphate hydrolases"/>
    <property type="match status" value="1"/>
</dbReference>
<dbReference type="InterPro" id="IPR050625">
    <property type="entry name" value="ParA/MinD_ATPase"/>
</dbReference>
<keyword evidence="5" id="KW-1185">Reference proteome</keyword>